<feature type="compositionally biased region" description="Acidic residues" evidence="5">
    <location>
        <begin position="989"/>
        <end position="1015"/>
    </location>
</feature>
<dbReference type="Gene3D" id="1.10.287.950">
    <property type="entry name" value="Methyl-accepting chemotaxis protein"/>
    <property type="match status" value="2"/>
</dbReference>
<sequence>MHPTKHPAPSFLARLLALIPAEWKKPIAALFVTGLAVVPIVYSGNMTWSFDDPSGNLNRMTAAVVNEDTGADVTAPDGEARHLDVGADFTETLLDMDKSTVYRFVEVDRADAEAGLADGTYGALVEIPEDFSANVGSLGGEDPGAAKGAVITVRTNDTVNYVSGNFTKSVGTAITEALRASVLEEYLDNVYVGFTTLHDGLGDAVDGAEQLTDGSGQLRDGAGDLEDGSRQLTDGAVQLHDGSGTLVVGLRQLLDGSVTLGEGADQLSEGARGLADGLGLLDANSSALRSGSSQLADGTRQVADGALALQEGADQVASGTQTLDDAVTSAQQRLDELGVDQESVDQASQDLTTGLDDVSRRLDDLETLLGDHATAADTLATGAEGLAGTATDIDDRATAMAEDATTLADDARALEETSQPLSEQATAVDTAVTDAQGPASDAADSAEGLSADVDDYTRTVEDLAARCAGSGAEEAFCADLAAVAGDSSGLRESASGTAGDARTASDGIDEAAQSSGALAGSATGIHDTASGMVPTAESLETGAQDVADLTGTMAAPVQQLATDARTLSDGVAAATQDATDASTAQDGLGTRADELIGQAREIAVALPGAYRTLSDGADGVHQLRDGTAQLADGTATLADGSQRTADGASDLEDGITTYTDGVGSASSGADQLADGAGTLADGTGTLTDGLDQSVGGAEQIEDGSGQLVDGGEQLVDGSGQLKDGAGKLVDGGEELGDGLTDARDSVPSYTDGERTHLSGTASEAVSMDFVRDNGLNRFGEGLVPLFLAISLWVGGMAIFLMMPPFSERAAARGAGPLSLLAGGLVPALLLGAVQAVIAVAILQAGVGITAVDVPMLVLLSILTSLVFVALNHGFGALFGPVGKFVALVLIALQISGAGGTYPVQTLPEFFQVIHPYLPMTHAVDAFRGAIGGGWIDPRGDLTWLAGWLVLGIGLGLLGAVKLRRETLREAAAGTAAASGEELPPAAEEAGADEEAEADESEDDAAGTDPGSDDDAGDARDADEGSGAAAPSEEPSAKDS</sequence>
<feature type="transmembrane region" description="Helical" evidence="6">
    <location>
        <begin position="853"/>
        <end position="872"/>
    </location>
</feature>
<evidence type="ECO:0000256" key="3">
    <source>
        <dbReference type="ARBA" id="ARBA00022989"/>
    </source>
</evidence>
<feature type="transmembrane region" description="Helical" evidence="6">
    <location>
        <begin position="941"/>
        <end position="960"/>
    </location>
</feature>
<dbReference type="PANTHER" id="PTHR43077">
    <property type="entry name" value="TRANSPORT PERMEASE YVFS-RELATED"/>
    <property type="match status" value="1"/>
</dbReference>
<evidence type="ECO:0000256" key="6">
    <source>
        <dbReference type="SAM" id="Phobius"/>
    </source>
</evidence>
<dbReference type="InterPro" id="IPR017501">
    <property type="entry name" value="Phage_infect_YhgE_C"/>
</dbReference>
<comment type="subcellular location">
    <subcellularLocation>
        <location evidence="1">Membrane</location>
        <topology evidence="1">Multi-pass membrane protein</topology>
    </subcellularLocation>
</comment>
<accession>A0ABV6R842</accession>
<dbReference type="SUPFAM" id="SSF58104">
    <property type="entry name" value="Methyl-accepting chemotaxis protein (MCP) signaling domain"/>
    <property type="match status" value="1"/>
</dbReference>
<organism evidence="8 9">
    <name type="scientific">Brachybacterium hainanense</name>
    <dbReference type="NCBI Taxonomy" id="1541174"/>
    <lineage>
        <taxon>Bacteria</taxon>
        <taxon>Bacillati</taxon>
        <taxon>Actinomycetota</taxon>
        <taxon>Actinomycetes</taxon>
        <taxon>Micrococcales</taxon>
        <taxon>Dermabacteraceae</taxon>
        <taxon>Brachybacterium</taxon>
    </lineage>
</organism>
<feature type="region of interest" description="Disordered" evidence="5">
    <location>
        <begin position="488"/>
        <end position="515"/>
    </location>
</feature>
<name>A0ABV6R842_9MICO</name>
<evidence type="ECO:0000313" key="9">
    <source>
        <dbReference type="Proteomes" id="UP001589793"/>
    </source>
</evidence>
<feature type="transmembrane region" description="Helical" evidence="6">
    <location>
        <begin position="884"/>
        <end position="903"/>
    </location>
</feature>
<feature type="transmembrane region" description="Helical" evidence="6">
    <location>
        <begin position="782"/>
        <end position="805"/>
    </location>
</feature>
<evidence type="ECO:0000256" key="1">
    <source>
        <dbReference type="ARBA" id="ARBA00004141"/>
    </source>
</evidence>
<feature type="region of interest" description="Disordered" evidence="5">
    <location>
        <begin position="732"/>
        <end position="757"/>
    </location>
</feature>
<dbReference type="NCBIfam" id="TIGR03057">
    <property type="entry name" value="xxxLxxG_by_4"/>
    <property type="match status" value="8"/>
</dbReference>
<dbReference type="SUPFAM" id="SSF101967">
    <property type="entry name" value="Adhesin YadA, collagen-binding domain"/>
    <property type="match status" value="1"/>
</dbReference>
<proteinExistence type="predicted"/>
<dbReference type="InterPro" id="IPR051328">
    <property type="entry name" value="T7SS_ABC-Transporter"/>
</dbReference>
<keyword evidence="9" id="KW-1185">Reference proteome</keyword>
<keyword evidence="2 6" id="KW-0812">Transmembrane</keyword>
<dbReference type="PANTHER" id="PTHR43077:SF5">
    <property type="entry name" value="PHAGE INFECTION PROTEIN"/>
    <property type="match status" value="1"/>
</dbReference>
<evidence type="ECO:0000256" key="5">
    <source>
        <dbReference type="SAM" id="MobiDB-lite"/>
    </source>
</evidence>
<gene>
    <name evidence="8" type="ORF">ACFFF6_01130</name>
</gene>
<comment type="caution">
    <text evidence="8">The sequence shown here is derived from an EMBL/GenBank/DDBJ whole genome shotgun (WGS) entry which is preliminary data.</text>
</comment>
<keyword evidence="3 6" id="KW-1133">Transmembrane helix</keyword>
<dbReference type="EMBL" id="JBHLSV010000001">
    <property type="protein sequence ID" value="MFC0672552.1"/>
    <property type="molecule type" value="Genomic_DNA"/>
</dbReference>
<dbReference type="NCBIfam" id="TIGR03061">
    <property type="entry name" value="pip_yhgE_Nterm"/>
    <property type="match status" value="1"/>
</dbReference>
<feature type="compositionally biased region" description="Low complexity" evidence="5">
    <location>
        <begin position="1024"/>
        <end position="1033"/>
    </location>
</feature>
<dbReference type="InterPro" id="IPR023908">
    <property type="entry name" value="xxxLxxG_rpt"/>
</dbReference>
<evidence type="ECO:0000256" key="4">
    <source>
        <dbReference type="ARBA" id="ARBA00023136"/>
    </source>
</evidence>
<feature type="region of interest" description="Disordered" evidence="5">
    <location>
        <begin position="973"/>
        <end position="1039"/>
    </location>
</feature>
<dbReference type="RefSeq" id="WP_376977419.1">
    <property type="nucleotide sequence ID" value="NZ_JBHLSV010000001.1"/>
</dbReference>
<dbReference type="Pfam" id="PF12698">
    <property type="entry name" value="ABC2_membrane_3"/>
    <property type="match status" value="1"/>
</dbReference>
<dbReference type="Proteomes" id="UP001589793">
    <property type="component" value="Unassembled WGS sequence"/>
</dbReference>
<reference evidence="8 9" key="1">
    <citation type="submission" date="2024-09" db="EMBL/GenBank/DDBJ databases">
        <authorList>
            <person name="Sun Q."/>
            <person name="Mori K."/>
        </authorList>
    </citation>
    <scope>NUCLEOTIDE SEQUENCE [LARGE SCALE GENOMIC DNA]</scope>
    <source>
        <strain evidence="8 9">CICC 10874</strain>
    </source>
</reference>
<evidence type="ECO:0000256" key="2">
    <source>
        <dbReference type="ARBA" id="ARBA00022692"/>
    </source>
</evidence>
<feature type="compositionally biased region" description="Low complexity" evidence="5">
    <location>
        <begin position="973"/>
        <end position="988"/>
    </location>
</feature>
<dbReference type="InterPro" id="IPR013525">
    <property type="entry name" value="ABC2_TM"/>
</dbReference>
<dbReference type="InterPro" id="IPR017500">
    <property type="entry name" value="Phage_infect_YhgE_N"/>
</dbReference>
<keyword evidence="4 6" id="KW-0472">Membrane</keyword>
<dbReference type="NCBIfam" id="TIGR03062">
    <property type="entry name" value="pip_yhgE_Cterm"/>
    <property type="match status" value="1"/>
</dbReference>
<protein>
    <submittedName>
        <fullName evidence="8">YhgE/Pip family protein</fullName>
    </submittedName>
</protein>
<evidence type="ECO:0000313" key="8">
    <source>
        <dbReference type="EMBL" id="MFC0672552.1"/>
    </source>
</evidence>
<evidence type="ECO:0000259" key="7">
    <source>
        <dbReference type="Pfam" id="PF12698"/>
    </source>
</evidence>
<feature type="domain" description="ABC-2 type transporter transmembrane" evidence="7">
    <location>
        <begin position="772"/>
        <end position="956"/>
    </location>
</feature>
<dbReference type="InterPro" id="IPR011049">
    <property type="entry name" value="Serralysin-like_metalloprot_C"/>
</dbReference>
<feature type="transmembrane region" description="Helical" evidence="6">
    <location>
        <begin position="817"/>
        <end position="841"/>
    </location>
</feature>